<evidence type="ECO:0000313" key="3">
    <source>
        <dbReference type="Proteomes" id="UP000217564"/>
    </source>
</evidence>
<organism evidence="2 3">
    <name type="scientific">Brevibacterium aurantiacum</name>
    <dbReference type="NCBI Taxonomy" id="273384"/>
    <lineage>
        <taxon>Bacteria</taxon>
        <taxon>Bacillati</taxon>
        <taxon>Actinomycetota</taxon>
        <taxon>Actinomycetes</taxon>
        <taxon>Micrococcales</taxon>
        <taxon>Brevibacteriaceae</taxon>
        <taxon>Brevibacterium</taxon>
    </lineage>
</organism>
<name>A0A2A3Z2Z6_BREAU</name>
<accession>A0A2A3Z2Z6</accession>
<dbReference type="EMBL" id="NRGP01000019">
    <property type="protein sequence ID" value="PCC45863.1"/>
    <property type="molecule type" value="Genomic_DNA"/>
</dbReference>
<gene>
    <name evidence="2" type="ORF">CIK64_14160</name>
</gene>
<evidence type="ECO:0000256" key="1">
    <source>
        <dbReference type="SAM" id="MobiDB-lite"/>
    </source>
</evidence>
<feature type="region of interest" description="Disordered" evidence="1">
    <location>
        <begin position="182"/>
        <end position="202"/>
    </location>
</feature>
<sequence length="202" mass="22651">MAKLMSIDQLLKATAAIGIHLEDADYDTANLYVMVDPDGINLYIGKAASKRRHLEEDNWKELDYEQKIVSGYPVLMVENDACRRPLLYTPENFRGTKLRDHIVKHKWGGDAIDTVLNRLNNETPPTVEEVEKILVRTHIRTGRLIGNSQFASQWETPIGTYSDTVAALVADAARTLGIIPQKTDKGTEITDEPENDSDSDQT</sequence>
<dbReference type="Proteomes" id="UP000217564">
    <property type="component" value="Unassembled WGS sequence"/>
</dbReference>
<proteinExistence type="predicted"/>
<feature type="compositionally biased region" description="Acidic residues" evidence="1">
    <location>
        <begin position="189"/>
        <end position="202"/>
    </location>
</feature>
<evidence type="ECO:0000313" key="2">
    <source>
        <dbReference type="EMBL" id="PCC45863.1"/>
    </source>
</evidence>
<dbReference type="AlphaFoldDB" id="A0A2A3Z2Z6"/>
<comment type="caution">
    <text evidence="2">The sequence shown here is derived from an EMBL/GenBank/DDBJ whole genome shotgun (WGS) entry which is preliminary data.</text>
</comment>
<reference evidence="2 3" key="1">
    <citation type="journal article" date="2017" name="Elife">
        <title>Extensive horizontal gene transfer in cheese-associated bacteria.</title>
        <authorList>
            <person name="Bonham K.S."/>
            <person name="Wolfe B.E."/>
            <person name="Dutton R.J."/>
        </authorList>
    </citation>
    <scope>NUCLEOTIDE SEQUENCE [LARGE SCALE GENOMIC DNA]</scope>
    <source>
        <strain evidence="2 3">947_7</strain>
    </source>
</reference>
<dbReference type="RefSeq" id="WP_096162633.1">
    <property type="nucleotide sequence ID" value="NZ_JABUXY010000035.1"/>
</dbReference>
<protein>
    <submittedName>
        <fullName evidence="2">Uncharacterized protein</fullName>
    </submittedName>
</protein>